<dbReference type="Proteomes" id="UP000011713">
    <property type="component" value="Unassembled WGS sequence"/>
</dbReference>
<dbReference type="InParanoid" id="M4C4I2"/>
<dbReference type="OMA" id="RLMTHIE"/>
<proteinExistence type="predicted"/>
<protein>
    <submittedName>
        <fullName evidence="1">Uncharacterized protein</fullName>
    </submittedName>
</protein>
<accession>M4C4I2</accession>
<reference evidence="1" key="2">
    <citation type="submission" date="2015-06" db="UniProtKB">
        <authorList>
            <consortium name="EnsemblProtists"/>
        </authorList>
    </citation>
    <scope>IDENTIFICATION</scope>
    <source>
        <strain evidence="1">Emoy2</strain>
    </source>
</reference>
<dbReference type="AlphaFoldDB" id="M4C4I2"/>
<sequence>MFDRHTTLNQFNLITKFMDVINSGWRNNLISLSSDGESTMTSCRSGVITLLEKQTTNGVLRVWCPAHQIAIVMKAGLSMVDDGLFVEGTNRWAVHLRRQVNLIDDIGSACLKLTYRWLHMGNTLDWMLSKRLRLMTHIEEKRSIDAPTKVGYIEASAIAAVTVVVNATFTKIQAKEMIISQQRNEI</sequence>
<dbReference type="VEuPathDB" id="FungiDB:HpaG814000"/>
<evidence type="ECO:0000313" key="1">
    <source>
        <dbReference type="EnsemblProtists" id="HpaP814000"/>
    </source>
</evidence>
<evidence type="ECO:0000313" key="2">
    <source>
        <dbReference type="Proteomes" id="UP000011713"/>
    </source>
</evidence>
<reference evidence="2" key="1">
    <citation type="journal article" date="2010" name="Science">
        <title>Signatures of adaptation to obligate biotrophy in the Hyaloperonospora arabidopsidis genome.</title>
        <authorList>
            <person name="Baxter L."/>
            <person name="Tripathy S."/>
            <person name="Ishaque N."/>
            <person name="Boot N."/>
            <person name="Cabral A."/>
            <person name="Kemen E."/>
            <person name="Thines M."/>
            <person name="Ah-Fong A."/>
            <person name="Anderson R."/>
            <person name="Badejoko W."/>
            <person name="Bittner-Eddy P."/>
            <person name="Boore J.L."/>
            <person name="Chibucos M.C."/>
            <person name="Coates M."/>
            <person name="Dehal P."/>
            <person name="Delehaunty K."/>
            <person name="Dong S."/>
            <person name="Downton P."/>
            <person name="Dumas B."/>
            <person name="Fabro G."/>
            <person name="Fronick C."/>
            <person name="Fuerstenberg S.I."/>
            <person name="Fulton L."/>
            <person name="Gaulin E."/>
            <person name="Govers F."/>
            <person name="Hughes L."/>
            <person name="Humphray S."/>
            <person name="Jiang R.H."/>
            <person name="Judelson H."/>
            <person name="Kamoun S."/>
            <person name="Kyung K."/>
            <person name="Meijer H."/>
            <person name="Minx P."/>
            <person name="Morris P."/>
            <person name="Nelson J."/>
            <person name="Phuntumart V."/>
            <person name="Qutob D."/>
            <person name="Rehmany A."/>
            <person name="Rougon-Cardoso A."/>
            <person name="Ryden P."/>
            <person name="Torto-Alalibo T."/>
            <person name="Studholme D."/>
            <person name="Wang Y."/>
            <person name="Win J."/>
            <person name="Wood J."/>
            <person name="Clifton S.W."/>
            <person name="Rogers J."/>
            <person name="Van den Ackerveken G."/>
            <person name="Jones J.D."/>
            <person name="McDowell J.M."/>
            <person name="Beynon J."/>
            <person name="Tyler B.M."/>
        </authorList>
    </citation>
    <scope>NUCLEOTIDE SEQUENCE [LARGE SCALE GENOMIC DNA]</scope>
    <source>
        <strain evidence="2">Emoy2</strain>
    </source>
</reference>
<keyword evidence="2" id="KW-1185">Reference proteome</keyword>
<dbReference type="PANTHER" id="PTHR37067">
    <property type="entry name" value="PX DOMAIN-CONTAINING PROTEIN"/>
    <property type="match status" value="1"/>
</dbReference>
<dbReference type="HOGENOM" id="CLU_125236_0_0_1"/>
<name>M4C4I2_HYAAE</name>
<dbReference type="EMBL" id="JH598228">
    <property type="status" value="NOT_ANNOTATED_CDS"/>
    <property type="molecule type" value="Genomic_DNA"/>
</dbReference>
<dbReference type="STRING" id="559515.M4C4I2"/>
<organism evidence="1 2">
    <name type="scientific">Hyaloperonospora arabidopsidis (strain Emoy2)</name>
    <name type="common">Downy mildew agent</name>
    <name type="synonym">Peronospora arabidopsidis</name>
    <dbReference type="NCBI Taxonomy" id="559515"/>
    <lineage>
        <taxon>Eukaryota</taxon>
        <taxon>Sar</taxon>
        <taxon>Stramenopiles</taxon>
        <taxon>Oomycota</taxon>
        <taxon>Peronosporomycetes</taxon>
        <taxon>Peronosporales</taxon>
        <taxon>Peronosporaceae</taxon>
        <taxon>Hyaloperonospora</taxon>
    </lineage>
</organism>
<dbReference type="PANTHER" id="PTHR37067:SF3">
    <property type="entry name" value="PX DOMAIN-CONTAINING PROTEIN"/>
    <property type="match status" value="1"/>
</dbReference>
<dbReference type="EnsemblProtists" id="HpaT814000">
    <property type="protein sequence ID" value="HpaP814000"/>
    <property type="gene ID" value="HpaG814000"/>
</dbReference>